<gene>
    <name evidence="1" type="ORF">GCM10023261_05270</name>
</gene>
<sequence>MIGNEVRIASKQHDDWQIVPNPGGPLIENPSALKTPAMRAALAPLYTLQKERRKNWQQHKKTNESS</sequence>
<evidence type="ECO:0000313" key="2">
    <source>
        <dbReference type="Proteomes" id="UP001500864"/>
    </source>
</evidence>
<organism evidence="1 2">
    <name type="scientific">Bartonella jaculi</name>
    <dbReference type="NCBI Taxonomy" id="686226"/>
    <lineage>
        <taxon>Bacteria</taxon>
        <taxon>Pseudomonadati</taxon>
        <taxon>Pseudomonadota</taxon>
        <taxon>Alphaproteobacteria</taxon>
        <taxon>Hyphomicrobiales</taxon>
        <taxon>Bartonellaceae</taxon>
        <taxon>Bartonella</taxon>
    </lineage>
</organism>
<evidence type="ECO:0000313" key="1">
    <source>
        <dbReference type="EMBL" id="GAA5105673.1"/>
    </source>
</evidence>
<name>A0ABP9N647_9HYPH</name>
<keyword evidence="2" id="KW-1185">Reference proteome</keyword>
<dbReference type="EMBL" id="BAABIZ010000004">
    <property type="protein sequence ID" value="GAA5105673.1"/>
    <property type="molecule type" value="Genomic_DNA"/>
</dbReference>
<dbReference type="Proteomes" id="UP001500864">
    <property type="component" value="Unassembled WGS sequence"/>
</dbReference>
<protein>
    <submittedName>
        <fullName evidence="1">Uncharacterized protein</fullName>
    </submittedName>
</protein>
<proteinExistence type="predicted"/>
<reference evidence="2" key="1">
    <citation type="journal article" date="2019" name="Int. J. Syst. Evol. Microbiol.">
        <title>The Global Catalogue of Microorganisms (GCM) 10K type strain sequencing project: providing services to taxonomists for standard genome sequencing and annotation.</title>
        <authorList>
            <consortium name="The Broad Institute Genomics Platform"/>
            <consortium name="The Broad Institute Genome Sequencing Center for Infectious Disease"/>
            <person name="Wu L."/>
            <person name="Ma J."/>
        </authorList>
    </citation>
    <scope>NUCLEOTIDE SEQUENCE [LARGE SCALE GENOMIC DNA]</scope>
    <source>
        <strain evidence="2">JCM 17712</strain>
    </source>
</reference>
<accession>A0ABP9N647</accession>
<comment type="caution">
    <text evidence="1">The sequence shown here is derived from an EMBL/GenBank/DDBJ whole genome shotgun (WGS) entry which is preliminary data.</text>
</comment>